<protein>
    <recommendedName>
        <fullName evidence="6">Flagellar secretion chaperone FliS</fullName>
    </recommendedName>
</protein>
<comment type="similarity">
    <text evidence="2 6">Belongs to the FliS family.</text>
</comment>
<name>A0A545U5V6_9GAMM</name>
<evidence type="ECO:0000256" key="6">
    <source>
        <dbReference type="PIRNR" id="PIRNR039090"/>
    </source>
</evidence>
<dbReference type="InterPro" id="IPR036584">
    <property type="entry name" value="FliS_sf"/>
</dbReference>
<organism evidence="7 8">
    <name type="scientific">Aliikangiella coralliicola</name>
    <dbReference type="NCBI Taxonomy" id="2592383"/>
    <lineage>
        <taxon>Bacteria</taxon>
        <taxon>Pseudomonadati</taxon>
        <taxon>Pseudomonadota</taxon>
        <taxon>Gammaproteobacteria</taxon>
        <taxon>Oceanospirillales</taxon>
        <taxon>Pleioneaceae</taxon>
        <taxon>Aliikangiella</taxon>
    </lineage>
</organism>
<keyword evidence="7" id="KW-0282">Flagellum</keyword>
<dbReference type="Pfam" id="PF02561">
    <property type="entry name" value="FliS"/>
    <property type="match status" value="1"/>
</dbReference>
<dbReference type="RefSeq" id="WP_142933334.1">
    <property type="nucleotide sequence ID" value="NZ_ML660169.1"/>
</dbReference>
<dbReference type="PANTHER" id="PTHR34773">
    <property type="entry name" value="FLAGELLAR SECRETION CHAPERONE FLIS"/>
    <property type="match status" value="1"/>
</dbReference>
<keyword evidence="7" id="KW-0966">Cell projection</keyword>
<dbReference type="InterPro" id="IPR003713">
    <property type="entry name" value="FliS"/>
</dbReference>
<evidence type="ECO:0000256" key="3">
    <source>
        <dbReference type="ARBA" id="ARBA00022490"/>
    </source>
</evidence>
<keyword evidence="3 6" id="KW-0963">Cytoplasm</keyword>
<dbReference type="PIRSF" id="PIRSF039090">
    <property type="entry name" value="Flis"/>
    <property type="match status" value="1"/>
</dbReference>
<evidence type="ECO:0000256" key="4">
    <source>
        <dbReference type="ARBA" id="ARBA00022795"/>
    </source>
</evidence>
<accession>A0A545U5V6</accession>
<proteinExistence type="inferred from homology"/>
<evidence type="ECO:0000256" key="2">
    <source>
        <dbReference type="ARBA" id="ARBA00008787"/>
    </source>
</evidence>
<sequence length="133" mass="14554">MGLTGANAYTKMSAATGVENADPHRLIQMLIDGAIEKINRAKFFMNNKKLAEKGQHISWAISIIGGLRGSLNMEQGGDLAHNLDALYDYCCTALVAANLENSEEKLNDVLGVMQQVKEGWDGIREQALQEMQS</sequence>
<reference evidence="7 8" key="1">
    <citation type="submission" date="2019-07" db="EMBL/GenBank/DDBJ databases">
        <title>Draft genome for Aliikangiella sp. M105.</title>
        <authorList>
            <person name="Wang G."/>
        </authorList>
    </citation>
    <scope>NUCLEOTIDE SEQUENCE [LARGE SCALE GENOMIC DNA]</scope>
    <source>
        <strain evidence="7 8">M105</strain>
    </source>
</reference>
<gene>
    <name evidence="7" type="primary">fliS</name>
    <name evidence="7" type="ORF">FLL46_20855</name>
</gene>
<dbReference type="Gene3D" id="1.20.120.340">
    <property type="entry name" value="Flagellar protein FliS"/>
    <property type="match status" value="1"/>
</dbReference>
<dbReference type="NCBIfam" id="TIGR00208">
    <property type="entry name" value="fliS"/>
    <property type="match status" value="1"/>
</dbReference>
<dbReference type="CDD" id="cd16098">
    <property type="entry name" value="FliS"/>
    <property type="match status" value="1"/>
</dbReference>
<comment type="subcellular location">
    <subcellularLocation>
        <location evidence="1 6">Cytoplasm</location>
        <location evidence="1 6">Cytosol</location>
    </subcellularLocation>
</comment>
<dbReference type="PANTHER" id="PTHR34773:SF1">
    <property type="entry name" value="FLAGELLAR SECRETION CHAPERONE FLIS"/>
    <property type="match status" value="1"/>
</dbReference>
<dbReference type="SUPFAM" id="SSF101116">
    <property type="entry name" value="Flagellar export chaperone FliS"/>
    <property type="match status" value="1"/>
</dbReference>
<dbReference type="GO" id="GO:0071973">
    <property type="term" value="P:bacterial-type flagellum-dependent cell motility"/>
    <property type="evidence" value="ECO:0007669"/>
    <property type="project" value="TreeGrafter"/>
</dbReference>
<dbReference type="GO" id="GO:0005829">
    <property type="term" value="C:cytosol"/>
    <property type="evidence" value="ECO:0007669"/>
    <property type="project" value="UniProtKB-SubCell"/>
</dbReference>
<dbReference type="EMBL" id="VIKS01000013">
    <property type="protein sequence ID" value="TQV84852.1"/>
    <property type="molecule type" value="Genomic_DNA"/>
</dbReference>
<evidence type="ECO:0000313" key="7">
    <source>
        <dbReference type="EMBL" id="TQV84852.1"/>
    </source>
</evidence>
<dbReference type="Proteomes" id="UP000315439">
    <property type="component" value="Unassembled WGS sequence"/>
</dbReference>
<dbReference type="OrthoDB" id="9792010at2"/>
<evidence type="ECO:0000256" key="1">
    <source>
        <dbReference type="ARBA" id="ARBA00004514"/>
    </source>
</evidence>
<comment type="caution">
    <text evidence="7">The sequence shown here is derived from an EMBL/GenBank/DDBJ whole genome shotgun (WGS) entry which is preliminary data.</text>
</comment>
<evidence type="ECO:0000313" key="8">
    <source>
        <dbReference type="Proteomes" id="UP000315439"/>
    </source>
</evidence>
<keyword evidence="7" id="KW-0969">Cilium</keyword>
<keyword evidence="8" id="KW-1185">Reference proteome</keyword>
<keyword evidence="4 6" id="KW-1005">Bacterial flagellum biogenesis</keyword>
<dbReference type="AlphaFoldDB" id="A0A545U5V6"/>
<evidence type="ECO:0000256" key="5">
    <source>
        <dbReference type="ARBA" id="ARBA00023186"/>
    </source>
</evidence>
<keyword evidence="5" id="KW-0143">Chaperone</keyword>
<dbReference type="GO" id="GO:0044780">
    <property type="term" value="P:bacterial-type flagellum assembly"/>
    <property type="evidence" value="ECO:0007669"/>
    <property type="project" value="InterPro"/>
</dbReference>